<dbReference type="EMBL" id="PFAK01000044">
    <property type="protein sequence ID" value="PIR96171.1"/>
    <property type="molecule type" value="Genomic_DNA"/>
</dbReference>
<protein>
    <recommendedName>
        <fullName evidence="1">CMP/dCMP-type deaminase domain-containing protein</fullName>
    </recommendedName>
</protein>
<comment type="caution">
    <text evidence="2">The sequence shown here is derived from an EMBL/GenBank/DDBJ whole genome shotgun (WGS) entry which is preliminary data.</text>
</comment>
<dbReference type="Pfam" id="PF00383">
    <property type="entry name" value="dCMP_cyt_deam_1"/>
    <property type="match status" value="1"/>
</dbReference>
<feature type="domain" description="CMP/dCMP-type deaminase" evidence="1">
    <location>
        <begin position="41"/>
        <end position="154"/>
    </location>
</feature>
<sequence>MKRLSGEIPDGLKYEEINNVPEFPSLPEGEMEQHIDFFNSHKEKLIDIARAARTEAKSYRNFHVGSAILGVKLEKGDFFYDAYLGANITLKKLTPPNEGVNKRCAERMGLESAIADKVRAIPAIITVSDQINTGDKSLACDALHPCEDCRQMIRVLLEIGALREDCRMLNVNDKNGVIKTEETSLGELLNSKYKTDPKPKSVHGIFLEPEYEKGQPKVRRIGWKDIQKKLEI</sequence>
<evidence type="ECO:0000313" key="2">
    <source>
        <dbReference type="EMBL" id="PIR96171.1"/>
    </source>
</evidence>
<dbReference type="Gene3D" id="3.40.140.10">
    <property type="entry name" value="Cytidine Deaminase, domain 2"/>
    <property type="match status" value="1"/>
</dbReference>
<dbReference type="AlphaFoldDB" id="A0A2H0VAT1"/>
<dbReference type="Proteomes" id="UP000230922">
    <property type="component" value="Unassembled WGS sequence"/>
</dbReference>
<dbReference type="InterPro" id="IPR016193">
    <property type="entry name" value="Cytidine_deaminase-like"/>
</dbReference>
<organism evidence="2 3">
    <name type="scientific">Candidatus Doudnabacteria bacterium CG10_big_fil_rev_8_21_14_0_10_42_18</name>
    <dbReference type="NCBI Taxonomy" id="1974552"/>
    <lineage>
        <taxon>Bacteria</taxon>
        <taxon>Candidatus Doudnaibacteriota</taxon>
    </lineage>
</organism>
<evidence type="ECO:0000259" key="1">
    <source>
        <dbReference type="Pfam" id="PF00383"/>
    </source>
</evidence>
<reference evidence="3" key="1">
    <citation type="submission" date="2017-09" db="EMBL/GenBank/DDBJ databases">
        <title>Depth-based differentiation of microbial function through sediment-hosted aquifers and enrichment of novel symbionts in the deep terrestrial subsurface.</title>
        <authorList>
            <person name="Probst A.J."/>
            <person name="Ladd B."/>
            <person name="Jarett J.K."/>
            <person name="Geller-Mcgrath D.E."/>
            <person name="Sieber C.M.K."/>
            <person name="Emerson J.B."/>
            <person name="Anantharaman K."/>
            <person name="Thomas B.C."/>
            <person name="Malmstrom R."/>
            <person name="Stieglmeier M."/>
            <person name="Klingl A."/>
            <person name="Woyke T."/>
            <person name="Ryan C.M."/>
            <person name="Banfield J.F."/>
        </authorList>
    </citation>
    <scope>NUCLEOTIDE SEQUENCE [LARGE SCALE GENOMIC DNA]</scope>
</reference>
<accession>A0A2H0VAT1</accession>
<dbReference type="GO" id="GO:0003824">
    <property type="term" value="F:catalytic activity"/>
    <property type="evidence" value="ECO:0007669"/>
    <property type="project" value="InterPro"/>
</dbReference>
<name>A0A2H0VAT1_9BACT</name>
<dbReference type="CDD" id="cd01283">
    <property type="entry name" value="cytidine_deaminase"/>
    <property type="match status" value="1"/>
</dbReference>
<evidence type="ECO:0000313" key="3">
    <source>
        <dbReference type="Proteomes" id="UP000230922"/>
    </source>
</evidence>
<proteinExistence type="predicted"/>
<dbReference type="SUPFAM" id="SSF53927">
    <property type="entry name" value="Cytidine deaminase-like"/>
    <property type="match status" value="1"/>
</dbReference>
<dbReference type="InterPro" id="IPR002125">
    <property type="entry name" value="CMP_dCMP_dom"/>
</dbReference>
<gene>
    <name evidence="2" type="ORF">COT92_02555</name>
</gene>